<keyword evidence="2" id="KW-1185">Reference proteome</keyword>
<sequence>MRNILLLFMLLGLGLSSCEKKEESPELPPKTQQITVNGKNYDVQYLINGLSKITGISPDKFYFDETEGVFRNTMFSDYYRPETYASIVDR</sequence>
<evidence type="ECO:0000313" key="1">
    <source>
        <dbReference type="EMBL" id="SMG32787.1"/>
    </source>
</evidence>
<dbReference type="EMBL" id="FXAU01000003">
    <property type="protein sequence ID" value="SMG32787.1"/>
    <property type="molecule type" value="Genomic_DNA"/>
</dbReference>
<dbReference type="STRING" id="561061.SAMN05660862_2288"/>
<proteinExistence type="predicted"/>
<evidence type="ECO:0000313" key="2">
    <source>
        <dbReference type="Proteomes" id="UP000192980"/>
    </source>
</evidence>
<name>A0A1X7JWG9_9SPHI</name>
<dbReference type="Proteomes" id="UP000192980">
    <property type="component" value="Unassembled WGS sequence"/>
</dbReference>
<reference evidence="1 2" key="1">
    <citation type="submission" date="2017-04" db="EMBL/GenBank/DDBJ databases">
        <authorList>
            <person name="Afonso C.L."/>
            <person name="Miller P.J."/>
            <person name="Scott M.A."/>
            <person name="Spackman E."/>
            <person name="Goraichik I."/>
            <person name="Dimitrov K.M."/>
            <person name="Suarez D.L."/>
            <person name="Swayne D.E."/>
        </authorList>
    </citation>
    <scope>NUCLEOTIDE SEQUENCE [LARGE SCALE GENOMIC DNA]</scope>
    <source>
        <strain evidence="1 2">DSM 22418</strain>
    </source>
</reference>
<accession>A0A1X7JWG9</accession>
<dbReference type="AlphaFoldDB" id="A0A1X7JWG9"/>
<gene>
    <name evidence="1" type="ORF">SAMN05660862_2288</name>
</gene>
<dbReference type="PROSITE" id="PS51257">
    <property type="entry name" value="PROKAR_LIPOPROTEIN"/>
    <property type="match status" value="1"/>
</dbReference>
<protein>
    <submittedName>
        <fullName evidence="1">Uncharacterized protein</fullName>
    </submittedName>
</protein>
<organism evidence="1 2">
    <name type="scientific">Sphingobacterium psychroaquaticum</name>
    <dbReference type="NCBI Taxonomy" id="561061"/>
    <lineage>
        <taxon>Bacteria</taxon>
        <taxon>Pseudomonadati</taxon>
        <taxon>Bacteroidota</taxon>
        <taxon>Sphingobacteriia</taxon>
        <taxon>Sphingobacteriales</taxon>
        <taxon>Sphingobacteriaceae</taxon>
        <taxon>Sphingobacterium</taxon>
    </lineage>
</organism>